<accession>A0ABD5R0S0</accession>
<keyword evidence="1" id="KW-0472">Membrane</keyword>
<evidence type="ECO:0000313" key="2">
    <source>
        <dbReference type="EMBL" id="MFC5278401.1"/>
    </source>
</evidence>
<comment type="caution">
    <text evidence="2">The sequence shown here is derived from an EMBL/GenBank/DDBJ whole genome shotgun (WGS) entry which is preliminary data.</text>
</comment>
<dbReference type="RefSeq" id="WP_256410597.1">
    <property type="nucleotide sequence ID" value="NZ_JANHDM010000001.1"/>
</dbReference>
<proteinExistence type="predicted"/>
<evidence type="ECO:0000313" key="3">
    <source>
        <dbReference type="Proteomes" id="UP001596118"/>
    </source>
</evidence>
<feature type="transmembrane region" description="Helical" evidence="1">
    <location>
        <begin position="40"/>
        <end position="58"/>
    </location>
</feature>
<feature type="transmembrane region" description="Helical" evidence="1">
    <location>
        <begin position="78"/>
        <end position="97"/>
    </location>
</feature>
<keyword evidence="1" id="KW-1133">Transmembrane helix</keyword>
<keyword evidence="1" id="KW-0812">Transmembrane</keyword>
<dbReference type="Proteomes" id="UP001596118">
    <property type="component" value="Unassembled WGS sequence"/>
</dbReference>
<name>A0ABD5R0S0_9EURY</name>
<organism evidence="2 3">
    <name type="scientific">Halorubrum rubrum</name>
    <dbReference type="NCBI Taxonomy" id="1126240"/>
    <lineage>
        <taxon>Archaea</taxon>
        <taxon>Methanobacteriati</taxon>
        <taxon>Methanobacteriota</taxon>
        <taxon>Stenosarchaea group</taxon>
        <taxon>Halobacteria</taxon>
        <taxon>Halobacteriales</taxon>
        <taxon>Haloferacaceae</taxon>
        <taxon>Halorubrum</taxon>
    </lineage>
</organism>
<keyword evidence="3" id="KW-1185">Reference proteome</keyword>
<protein>
    <submittedName>
        <fullName evidence="2">Uncharacterized protein</fullName>
    </submittedName>
</protein>
<evidence type="ECO:0000256" key="1">
    <source>
        <dbReference type="SAM" id="Phobius"/>
    </source>
</evidence>
<dbReference type="EMBL" id="JBHSKY010000006">
    <property type="protein sequence ID" value="MFC5278401.1"/>
    <property type="molecule type" value="Genomic_DNA"/>
</dbReference>
<sequence>MSPAFGLVVAFGALLFPVVWVATGAWVVLDARARGSARPLLWGLLAPLSGILLVYYLLWWRRGTDREAEPSRWEHRAAVVALAGFGGLIGTVVASPADPIAQMLAWPVVFVCCLPVAHRLL</sequence>
<dbReference type="AlphaFoldDB" id="A0ABD5R0S0"/>
<reference evidence="2 3" key="1">
    <citation type="journal article" date="2019" name="Int. J. Syst. Evol. Microbiol.">
        <title>The Global Catalogue of Microorganisms (GCM) 10K type strain sequencing project: providing services to taxonomists for standard genome sequencing and annotation.</title>
        <authorList>
            <consortium name="The Broad Institute Genomics Platform"/>
            <consortium name="The Broad Institute Genome Sequencing Center for Infectious Disease"/>
            <person name="Wu L."/>
            <person name="Ma J."/>
        </authorList>
    </citation>
    <scope>NUCLEOTIDE SEQUENCE [LARGE SCALE GENOMIC DNA]</scope>
    <source>
        <strain evidence="2 3">CGMCC 1.12124</strain>
    </source>
</reference>
<gene>
    <name evidence="2" type="ORF">ACFPM1_06445</name>
</gene>